<dbReference type="OrthoDB" id="6222486at2759"/>
<comment type="caution">
    <text evidence="2">The sequence shown here is derived from an EMBL/GenBank/DDBJ whole genome shotgun (WGS) entry which is preliminary data.</text>
</comment>
<organism evidence="2 3">
    <name type="scientific">Antrodiella citrinella</name>
    <dbReference type="NCBI Taxonomy" id="2447956"/>
    <lineage>
        <taxon>Eukaryota</taxon>
        <taxon>Fungi</taxon>
        <taxon>Dikarya</taxon>
        <taxon>Basidiomycota</taxon>
        <taxon>Agaricomycotina</taxon>
        <taxon>Agaricomycetes</taxon>
        <taxon>Polyporales</taxon>
        <taxon>Steccherinaceae</taxon>
        <taxon>Antrodiella</taxon>
    </lineage>
</organism>
<name>A0A4S4N4J1_9APHY</name>
<reference evidence="2 3" key="1">
    <citation type="submission" date="2019-02" db="EMBL/GenBank/DDBJ databases">
        <title>Genome sequencing of the rare red list fungi Antrodiella citrinella (Flaviporus citrinellus).</title>
        <authorList>
            <person name="Buettner E."/>
            <person name="Kellner H."/>
        </authorList>
    </citation>
    <scope>NUCLEOTIDE SEQUENCE [LARGE SCALE GENOMIC DNA]</scope>
    <source>
        <strain evidence="2 3">DSM 108506</strain>
    </source>
</reference>
<dbReference type="Proteomes" id="UP000308730">
    <property type="component" value="Unassembled WGS sequence"/>
</dbReference>
<dbReference type="GO" id="GO:0032299">
    <property type="term" value="C:ribonuclease H2 complex"/>
    <property type="evidence" value="ECO:0007669"/>
    <property type="project" value="InterPro"/>
</dbReference>
<evidence type="ECO:0000313" key="3">
    <source>
        <dbReference type="Proteomes" id="UP000308730"/>
    </source>
</evidence>
<dbReference type="Pfam" id="PF08615">
    <property type="entry name" value="RNase_H2_suC"/>
    <property type="match status" value="1"/>
</dbReference>
<dbReference type="EMBL" id="SGPM01000007">
    <property type="protein sequence ID" value="THH33325.1"/>
    <property type="molecule type" value="Genomic_DNA"/>
</dbReference>
<keyword evidence="3" id="KW-1185">Reference proteome</keyword>
<proteinExistence type="predicted"/>
<dbReference type="Gene3D" id="2.40.128.680">
    <property type="match status" value="1"/>
</dbReference>
<dbReference type="PANTHER" id="PTHR47204:SF1">
    <property type="entry name" value="RIBONUCLEASE H2 SUBUNIT C"/>
    <property type="match status" value="1"/>
</dbReference>
<evidence type="ECO:0000313" key="2">
    <source>
        <dbReference type="EMBL" id="THH33325.1"/>
    </source>
</evidence>
<dbReference type="PANTHER" id="PTHR47204">
    <property type="entry name" value="OS02G0168900 PROTEIN"/>
    <property type="match status" value="1"/>
</dbReference>
<evidence type="ECO:0000256" key="1">
    <source>
        <dbReference type="SAM" id="MobiDB-lite"/>
    </source>
</evidence>
<dbReference type="AlphaFoldDB" id="A0A4S4N4J1"/>
<accession>A0A4S4N4J1</accession>
<sequence length="250" mass="27662">MSTVYIESTKTSLPSRTPYLMPFHVGYSGPAPVSTYFHVKSVPPPTYGAVKEETESKLNEAQVITDSQDTVLDKVPASASASTLESLPAIATASSSSTLVDEASAATENISKNFLQCHFTAAFRGRAMSGLEVDLPQGYIGLVLRAPGANETSSRSRSDEEFVGSRRKSRRGLQYAVKEEEAAKSTKQGDEEMHDWTEDAEEPRRLLQPTAMFSSFILWNPDIPVDEGRDEYIRSLTEWTRLSAEIHRYE</sequence>
<dbReference type="GO" id="GO:0006401">
    <property type="term" value="P:RNA catabolic process"/>
    <property type="evidence" value="ECO:0007669"/>
    <property type="project" value="InterPro"/>
</dbReference>
<protein>
    <submittedName>
        <fullName evidence="2">Uncharacterized protein</fullName>
    </submittedName>
</protein>
<gene>
    <name evidence="2" type="ORF">EUX98_g846</name>
</gene>
<dbReference type="InterPro" id="IPR013924">
    <property type="entry name" value="RNase_H2_suC"/>
</dbReference>
<feature type="region of interest" description="Disordered" evidence="1">
    <location>
        <begin position="177"/>
        <end position="200"/>
    </location>
</feature>